<dbReference type="Gene3D" id="1.10.10.60">
    <property type="entry name" value="Homeodomain-like"/>
    <property type="match status" value="1"/>
</dbReference>
<dbReference type="PROSITE" id="PS50977">
    <property type="entry name" value="HTH_TETR_2"/>
    <property type="match status" value="1"/>
</dbReference>
<name>A0A3P1T1C0_9ACTN</name>
<accession>A0A3P1T1C0</accession>
<feature type="DNA-binding region" description="H-T-H motif" evidence="4">
    <location>
        <begin position="27"/>
        <end position="46"/>
    </location>
</feature>
<dbReference type="InterPro" id="IPR036271">
    <property type="entry name" value="Tet_transcr_reg_TetR-rel_C_sf"/>
</dbReference>
<dbReference type="Gene3D" id="1.10.357.10">
    <property type="entry name" value="Tetracycline Repressor, domain 2"/>
    <property type="match status" value="1"/>
</dbReference>
<protein>
    <submittedName>
        <fullName evidence="6">TetR family transcriptional regulator</fullName>
    </submittedName>
</protein>
<dbReference type="InterPro" id="IPR050109">
    <property type="entry name" value="HTH-type_TetR-like_transc_reg"/>
</dbReference>
<evidence type="ECO:0000256" key="3">
    <source>
        <dbReference type="ARBA" id="ARBA00023163"/>
    </source>
</evidence>
<organism evidence="6 7">
    <name type="scientific">Arachnia propionica</name>
    <dbReference type="NCBI Taxonomy" id="1750"/>
    <lineage>
        <taxon>Bacteria</taxon>
        <taxon>Bacillati</taxon>
        <taxon>Actinomycetota</taxon>
        <taxon>Actinomycetes</taxon>
        <taxon>Propionibacteriales</taxon>
        <taxon>Propionibacteriaceae</taxon>
        <taxon>Arachnia</taxon>
    </lineage>
</organism>
<dbReference type="GO" id="GO:0045892">
    <property type="term" value="P:negative regulation of DNA-templated transcription"/>
    <property type="evidence" value="ECO:0007669"/>
    <property type="project" value="InterPro"/>
</dbReference>
<dbReference type="InterPro" id="IPR009057">
    <property type="entry name" value="Homeodomain-like_sf"/>
</dbReference>
<evidence type="ECO:0000313" key="7">
    <source>
        <dbReference type="Proteomes" id="UP000280819"/>
    </source>
</evidence>
<dbReference type="InterPro" id="IPR004111">
    <property type="entry name" value="Repressor_TetR_C"/>
</dbReference>
<gene>
    <name evidence="6" type="ORF">EII34_15205</name>
</gene>
<dbReference type="PANTHER" id="PTHR30055:SF151">
    <property type="entry name" value="TRANSCRIPTIONAL REGULATORY PROTEIN"/>
    <property type="match status" value="1"/>
</dbReference>
<evidence type="ECO:0000256" key="1">
    <source>
        <dbReference type="ARBA" id="ARBA00023015"/>
    </source>
</evidence>
<keyword evidence="1" id="KW-0805">Transcription regulation</keyword>
<dbReference type="InterPro" id="IPR023772">
    <property type="entry name" value="DNA-bd_HTH_TetR-type_CS"/>
</dbReference>
<dbReference type="PANTHER" id="PTHR30055">
    <property type="entry name" value="HTH-TYPE TRANSCRIPTIONAL REGULATOR RUTR"/>
    <property type="match status" value="1"/>
</dbReference>
<dbReference type="Proteomes" id="UP000280819">
    <property type="component" value="Unassembled WGS sequence"/>
</dbReference>
<reference evidence="6 7" key="1">
    <citation type="submission" date="2018-11" db="EMBL/GenBank/DDBJ databases">
        <title>Genomes From Bacteria Associated with the Canine Oral Cavity: a Test Case for Automated Genome-Based Taxonomic Assignment.</title>
        <authorList>
            <person name="Coil D.A."/>
            <person name="Jospin G."/>
            <person name="Darling A.E."/>
            <person name="Wallis C."/>
            <person name="Davis I.J."/>
            <person name="Harris S."/>
            <person name="Eisen J.A."/>
            <person name="Holcombe L.J."/>
            <person name="O'Flynn C."/>
        </authorList>
    </citation>
    <scope>NUCLEOTIDE SEQUENCE [LARGE SCALE GENOMIC DNA]</scope>
    <source>
        <strain evidence="6 7">OH887_COT-365</strain>
    </source>
</reference>
<dbReference type="PRINTS" id="PR00455">
    <property type="entry name" value="HTHTETR"/>
</dbReference>
<evidence type="ECO:0000259" key="5">
    <source>
        <dbReference type="PROSITE" id="PS50977"/>
    </source>
</evidence>
<keyword evidence="3" id="KW-0804">Transcription</keyword>
<proteinExistence type="predicted"/>
<dbReference type="GO" id="GO:0000976">
    <property type="term" value="F:transcription cis-regulatory region binding"/>
    <property type="evidence" value="ECO:0007669"/>
    <property type="project" value="TreeGrafter"/>
</dbReference>
<dbReference type="GO" id="GO:0003700">
    <property type="term" value="F:DNA-binding transcription factor activity"/>
    <property type="evidence" value="ECO:0007669"/>
    <property type="project" value="TreeGrafter"/>
</dbReference>
<dbReference type="InterPro" id="IPR001647">
    <property type="entry name" value="HTH_TetR"/>
</dbReference>
<sequence length="184" mass="19677">MHGVLNSVRIVAAGCRILDQWGLADLSMRRVADELGVQAGALYYHVPNKQSLLAGIADVILAAVPTPSAEEPGEWLRGWCHGLRQVLLCHRDGAELVSSTTALGLGEVDPTAEGRRVLHVADVTEPDATMAAFLHFVLGHTMAEQTRSQLVTLGVLSEFDAEQAEADFTHGVDLLVAGLRPGPR</sequence>
<dbReference type="Pfam" id="PF00440">
    <property type="entry name" value="TetR_N"/>
    <property type="match status" value="1"/>
</dbReference>
<dbReference type="EMBL" id="RQZG01000026">
    <property type="protein sequence ID" value="RRD03159.1"/>
    <property type="molecule type" value="Genomic_DNA"/>
</dbReference>
<dbReference type="PROSITE" id="PS01081">
    <property type="entry name" value="HTH_TETR_1"/>
    <property type="match status" value="1"/>
</dbReference>
<feature type="domain" description="HTH tetR-type" evidence="5">
    <location>
        <begin position="4"/>
        <end position="64"/>
    </location>
</feature>
<dbReference type="SUPFAM" id="SSF46689">
    <property type="entry name" value="Homeodomain-like"/>
    <property type="match status" value="1"/>
</dbReference>
<keyword evidence="2 4" id="KW-0238">DNA-binding</keyword>
<dbReference type="Pfam" id="PF02909">
    <property type="entry name" value="TetR_C_1"/>
    <property type="match status" value="1"/>
</dbReference>
<evidence type="ECO:0000256" key="4">
    <source>
        <dbReference type="PROSITE-ProRule" id="PRU00335"/>
    </source>
</evidence>
<evidence type="ECO:0000256" key="2">
    <source>
        <dbReference type="ARBA" id="ARBA00023125"/>
    </source>
</evidence>
<evidence type="ECO:0000313" key="6">
    <source>
        <dbReference type="EMBL" id="RRD03159.1"/>
    </source>
</evidence>
<dbReference type="SUPFAM" id="SSF48498">
    <property type="entry name" value="Tetracyclin repressor-like, C-terminal domain"/>
    <property type="match status" value="1"/>
</dbReference>
<dbReference type="AlphaFoldDB" id="A0A3P1T1C0"/>
<dbReference type="OrthoDB" id="3819648at2"/>
<comment type="caution">
    <text evidence="6">The sequence shown here is derived from an EMBL/GenBank/DDBJ whole genome shotgun (WGS) entry which is preliminary data.</text>
</comment>